<dbReference type="AlphaFoldDB" id="B3P0N6"/>
<evidence type="ECO:0000313" key="2">
    <source>
        <dbReference type="EMBL" id="EDV48862.1"/>
    </source>
</evidence>
<feature type="region of interest" description="Disordered" evidence="1">
    <location>
        <begin position="52"/>
        <end position="76"/>
    </location>
</feature>
<reference evidence="2 3" key="1">
    <citation type="journal article" date="2007" name="Nature">
        <title>Evolution of genes and genomes on the Drosophila phylogeny.</title>
        <authorList>
            <consortium name="Drosophila 12 Genomes Consortium"/>
            <person name="Clark A.G."/>
            <person name="Eisen M.B."/>
            <person name="Smith D.R."/>
            <person name="Bergman C.M."/>
            <person name="Oliver B."/>
            <person name="Markow T.A."/>
            <person name="Kaufman T.C."/>
            <person name="Kellis M."/>
            <person name="Gelbart W."/>
            <person name="Iyer V.N."/>
            <person name="Pollard D.A."/>
            <person name="Sackton T.B."/>
            <person name="Larracuente A.M."/>
            <person name="Singh N.D."/>
            <person name="Abad J.P."/>
            <person name="Abt D.N."/>
            <person name="Adryan B."/>
            <person name="Aguade M."/>
            <person name="Akashi H."/>
            <person name="Anderson W.W."/>
            <person name="Aquadro C.F."/>
            <person name="Ardell D.H."/>
            <person name="Arguello R."/>
            <person name="Artieri C.G."/>
            <person name="Barbash D.A."/>
            <person name="Barker D."/>
            <person name="Barsanti P."/>
            <person name="Batterham P."/>
            <person name="Batzoglou S."/>
            <person name="Begun D."/>
            <person name="Bhutkar A."/>
            <person name="Blanco E."/>
            <person name="Bosak S.A."/>
            <person name="Bradley R.K."/>
            <person name="Brand A.D."/>
            <person name="Brent M.R."/>
            <person name="Brooks A.N."/>
            <person name="Brown R.H."/>
            <person name="Butlin R.K."/>
            <person name="Caggese C."/>
            <person name="Calvi B.R."/>
            <person name="Bernardo de Carvalho A."/>
            <person name="Caspi A."/>
            <person name="Castrezana S."/>
            <person name="Celniker S.E."/>
            <person name="Chang J.L."/>
            <person name="Chapple C."/>
            <person name="Chatterji S."/>
            <person name="Chinwalla A."/>
            <person name="Civetta A."/>
            <person name="Clifton S.W."/>
            <person name="Comeron J.M."/>
            <person name="Costello J.C."/>
            <person name="Coyne J.A."/>
            <person name="Daub J."/>
            <person name="David R.G."/>
            <person name="Delcher A.L."/>
            <person name="Delehaunty K."/>
            <person name="Do C.B."/>
            <person name="Ebling H."/>
            <person name="Edwards K."/>
            <person name="Eickbush T."/>
            <person name="Evans J.D."/>
            <person name="Filipski A."/>
            <person name="Findeiss S."/>
            <person name="Freyhult E."/>
            <person name="Fulton L."/>
            <person name="Fulton R."/>
            <person name="Garcia A.C."/>
            <person name="Gardiner A."/>
            <person name="Garfield D.A."/>
            <person name="Garvin B.E."/>
            <person name="Gibson G."/>
            <person name="Gilbert D."/>
            <person name="Gnerre S."/>
            <person name="Godfrey J."/>
            <person name="Good R."/>
            <person name="Gotea V."/>
            <person name="Gravely B."/>
            <person name="Greenberg A.J."/>
            <person name="Griffiths-Jones S."/>
            <person name="Gross S."/>
            <person name="Guigo R."/>
            <person name="Gustafson E.A."/>
            <person name="Haerty W."/>
            <person name="Hahn M.W."/>
            <person name="Halligan D.L."/>
            <person name="Halpern A.L."/>
            <person name="Halter G.M."/>
            <person name="Han M.V."/>
            <person name="Heger A."/>
            <person name="Hillier L."/>
            <person name="Hinrichs A.S."/>
            <person name="Holmes I."/>
            <person name="Hoskins R.A."/>
            <person name="Hubisz M.J."/>
            <person name="Hultmark D."/>
            <person name="Huntley M.A."/>
            <person name="Jaffe D.B."/>
            <person name="Jagadeeshan S."/>
            <person name="Jeck W.R."/>
            <person name="Johnson J."/>
            <person name="Jones C.D."/>
            <person name="Jordan W.C."/>
            <person name="Karpen G.H."/>
            <person name="Kataoka E."/>
            <person name="Keightley P.D."/>
            <person name="Kheradpour P."/>
            <person name="Kirkness E.F."/>
            <person name="Koerich L.B."/>
            <person name="Kristiansen K."/>
            <person name="Kudrna D."/>
            <person name="Kulathinal R.J."/>
            <person name="Kumar S."/>
            <person name="Kwok R."/>
            <person name="Lander E."/>
            <person name="Langley C.H."/>
            <person name="Lapoint R."/>
            <person name="Lazzaro B.P."/>
            <person name="Lee S.J."/>
            <person name="Levesque L."/>
            <person name="Li R."/>
            <person name="Lin C.F."/>
            <person name="Lin M.F."/>
            <person name="Lindblad-Toh K."/>
            <person name="Llopart A."/>
            <person name="Long M."/>
            <person name="Low L."/>
            <person name="Lozovsky E."/>
            <person name="Lu J."/>
            <person name="Luo M."/>
            <person name="Machado C.A."/>
            <person name="Makalowski W."/>
            <person name="Marzo M."/>
            <person name="Matsuda M."/>
            <person name="Matzkin L."/>
            <person name="McAllister B."/>
            <person name="McBride C.S."/>
            <person name="McKernan B."/>
            <person name="McKernan K."/>
            <person name="Mendez-Lago M."/>
            <person name="Minx P."/>
            <person name="Mollenhauer M.U."/>
            <person name="Montooth K."/>
            <person name="Mount S.M."/>
            <person name="Mu X."/>
            <person name="Myers E."/>
            <person name="Negre B."/>
            <person name="Newfeld S."/>
            <person name="Nielsen R."/>
            <person name="Noor M.A."/>
            <person name="O'Grady P."/>
            <person name="Pachter L."/>
            <person name="Papaceit M."/>
            <person name="Parisi M.J."/>
            <person name="Parisi M."/>
            <person name="Parts L."/>
            <person name="Pedersen J.S."/>
            <person name="Pesole G."/>
            <person name="Phillippy A.M."/>
            <person name="Ponting C.P."/>
            <person name="Pop M."/>
            <person name="Porcelli D."/>
            <person name="Powell J.R."/>
            <person name="Prohaska S."/>
            <person name="Pruitt K."/>
            <person name="Puig M."/>
            <person name="Quesneville H."/>
            <person name="Ram K.R."/>
            <person name="Rand D."/>
            <person name="Rasmussen M.D."/>
            <person name="Reed L.K."/>
            <person name="Reenan R."/>
            <person name="Reily A."/>
            <person name="Remington K.A."/>
            <person name="Rieger T.T."/>
            <person name="Ritchie M.G."/>
            <person name="Robin C."/>
            <person name="Rogers Y.H."/>
            <person name="Rohde C."/>
            <person name="Rozas J."/>
            <person name="Rubenfield M.J."/>
            <person name="Ruiz A."/>
            <person name="Russo S."/>
            <person name="Salzberg S.L."/>
            <person name="Sanchez-Gracia A."/>
            <person name="Saranga D.J."/>
            <person name="Sato H."/>
            <person name="Schaeffer S.W."/>
            <person name="Schatz M.C."/>
            <person name="Schlenke T."/>
            <person name="Schwartz R."/>
            <person name="Segarra C."/>
            <person name="Singh R.S."/>
            <person name="Sirot L."/>
            <person name="Sirota M."/>
            <person name="Sisneros N.B."/>
            <person name="Smith C.D."/>
            <person name="Smith T.F."/>
            <person name="Spieth J."/>
            <person name="Stage D.E."/>
            <person name="Stark A."/>
            <person name="Stephan W."/>
            <person name="Strausberg R.L."/>
            <person name="Strempel S."/>
            <person name="Sturgill D."/>
            <person name="Sutton G."/>
            <person name="Sutton G.G."/>
            <person name="Tao W."/>
            <person name="Teichmann S."/>
            <person name="Tobari Y.N."/>
            <person name="Tomimura Y."/>
            <person name="Tsolas J.M."/>
            <person name="Valente V.L."/>
            <person name="Venter E."/>
            <person name="Venter J.C."/>
            <person name="Vicario S."/>
            <person name="Vieira F.G."/>
            <person name="Vilella A.J."/>
            <person name="Villasante A."/>
            <person name="Walenz B."/>
            <person name="Wang J."/>
            <person name="Wasserman M."/>
            <person name="Watts T."/>
            <person name="Wilson D."/>
            <person name="Wilson R.K."/>
            <person name="Wing R.A."/>
            <person name="Wolfner M.F."/>
            <person name="Wong A."/>
            <person name="Wong G.K."/>
            <person name="Wu C.I."/>
            <person name="Wu G."/>
            <person name="Yamamoto D."/>
            <person name="Yang H.P."/>
            <person name="Yang S.P."/>
            <person name="Yorke J.A."/>
            <person name="Yoshida K."/>
            <person name="Zdobnov E."/>
            <person name="Zhang P."/>
            <person name="Zhang Y."/>
            <person name="Zimin A.V."/>
            <person name="Baldwin J."/>
            <person name="Abdouelleil A."/>
            <person name="Abdulkadir J."/>
            <person name="Abebe A."/>
            <person name="Abera B."/>
            <person name="Abreu J."/>
            <person name="Acer S.C."/>
            <person name="Aftuck L."/>
            <person name="Alexander A."/>
            <person name="An P."/>
            <person name="Anderson E."/>
            <person name="Anderson S."/>
            <person name="Arachi H."/>
            <person name="Azer M."/>
            <person name="Bachantsang P."/>
            <person name="Barry A."/>
            <person name="Bayul T."/>
            <person name="Berlin A."/>
            <person name="Bessette D."/>
            <person name="Bloom T."/>
            <person name="Blye J."/>
            <person name="Boguslavskiy L."/>
            <person name="Bonnet C."/>
            <person name="Boukhgalter B."/>
            <person name="Bourzgui I."/>
            <person name="Brown A."/>
            <person name="Cahill P."/>
            <person name="Channer S."/>
            <person name="Cheshatsang Y."/>
            <person name="Chuda L."/>
            <person name="Citroen M."/>
            <person name="Collymore A."/>
            <person name="Cooke P."/>
            <person name="Costello M."/>
            <person name="D'Aco K."/>
            <person name="Daza R."/>
            <person name="De Haan G."/>
            <person name="DeGray S."/>
            <person name="DeMaso C."/>
            <person name="Dhargay N."/>
            <person name="Dooley K."/>
            <person name="Dooley E."/>
            <person name="Doricent M."/>
            <person name="Dorje P."/>
            <person name="Dorjee K."/>
            <person name="Dupes A."/>
            <person name="Elong R."/>
            <person name="Falk J."/>
            <person name="Farina A."/>
            <person name="Faro S."/>
            <person name="Ferguson D."/>
            <person name="Fisher S."/>
            <person name="Foley C.D."/>
            <person name="Franke A."/>
            <person name="Friedrich D."/>
            <person name="Gadbois L."/>
            <person name="Gearin G."/>
            <person name="Gearin C.R."/>
            <person name="Giannoukos G."/>
            <person name="Goode T."/>
            <person name="Graham J."/>
            <person name="Grandbois E."/>
            <person name="Grewal S."/>
            <person name="Gyaltsen K."/>
            <person name="Hafez N."/>
            <person name="Hagos B."/>
            <person name="Hall J."/>
            <person name="Henson C."/>
            <person name="Hollinger A."/>
            <person name="Honan T."/>
            <person name="Huard M.D."/>
            <person name="Hughes L."/>
            <person name="Hurhula B."/>
            <person name="Husby M.E."/>
            <person name="Kamat A."/>
            <person name="Kanga B."/>
            <person name="Kashin S."/>
            <person name="Khazanovich D."/>
            <person name="Kisner P."/>
            <person name="Lance K."/>
            <person name="Lara M."/>
            <person name="Lee W."/>
            <person name="Lennon N."/>
            <person name="Letendre F."/>
            <person name="LeVine R."/>
            <person name="Lipovsky A."/>
            <person name="Liu X."/>
            <person name="Liu J."/>
            <person name="Liu S."/>
            <person name="Lokyitsang T."/>
            <person name="Lokyitsang Y."/>
            <person name="Lubonja R."/>
            <person name="Lui A."/>
            <person name="MacDonald P."/>
            <person name="Magnisalis V."/>
            <person name="Maru K."/>
            <person name="Matthews C."/>
            <person name="McCusker W."/>
            <person name="McDonough S."/>
            <person name="Mehta T."/>
            <person name="Meldrim J."/>
            <person name="Meneus L."/>
            <person name="Mihai O."/>
            <person name="Mihalev A."/>
            <person name="Mihova T."/>
            <person name="Mittelman R."/>
            <person name="Mlenga V."/>
            <person name="Montmayeur A."/>
            <person name="Mulrain L."/>
            <person name="Navidi A."/>
            <person name="Naylor J."/>
            <person name="Negash T."/>
            <person name="Nguyen T."/>
            <person name="Nguyen N."/>
            <person name="Nicol R."/>
            <person name="Norbu C."/>
            <person name="Norbu N."/>
            <person name="Novod N."/>
            <person name="O'Neill B."/>
            <person name="Osman S."/>
            <person name="Markiewicz E."/>
            <person name="Oyono O.L."/>
            <person name="Patti C."/>
            <person name="Phunkhang P."/>
            <person name="Pierre F."/>
            <person name="Priest M."/>
            <person name="Raghuraman S."/>
            <person name="Rege F."/>
            <person name="Reyes R."/>
            <person name="Rise C."/>
            <person name="Rogov P."/>
            <person name="Ross K."/>
            <person name="Ryan E."/>
            <person name="Settipalli S."/>
            <person name="Shea T."/>
            <person name="Sherpa N."/>
            <person name="Shi L."/>
            <person name="Shih D."/>
            <person name="Sparrow T."/>
            <person name="Spaulding J."/>
            <person name="Stalker J."/>
            <person name="Stange-Thomann N."/>
            <person name="Stavropoulos S."/>
            <person name="Stone C."/>
            <person name="Strader C."/>
            <person name="Tesfaye S."/>
            <person name="Thomson T."/>
            <person name="Thoulutsang Y."/>
            <person name="Thoulutsang D."/>
            <person name="Topham K."/>
            <person name="Topping I."/>
            <person name="Tsamla T."/>
            <person name="Vassiliev H."/>
            <person name="Vo A."/>
            <person name="Wangchuk T."/>
            <person name="Wangdi T."/>
            <person name="Weiand M."/>
            <person name="Wilkinson J."/>
            <person name="Wilson A."/>
            <person name="Yadav S."/>
            <person name="Young G."/>
            <person name="Yu Q."/>
            <person name="Zembek L."/>
            <person name="Zhong D."/>
            <person name="Zimmer A."/>
            <person name="Zwirko Z."/>
            <person name="Jaffe D.B."/>
            <person name="Alvarez P."/>
            <person name="Brockman W."/>
            <person name="Butler J."/>
            <person name="Chin C."/>
            <person name="Gnerre S."/>
            <person name="Grabherr M."/>
            <person name="Kleber M."/>
            <person name="Mauceli E."/>
            <person name="MacCallum I."/>
        </authorList>
    </citation>
    <scope>NUCLEOTIDE SEQUENCE [LARGE SCALE GENOMIC DNA]</scope>
    <source>
        <strain evidence="2 3">TSC#14021-0224.01</strain>
    </source>
</reference>
<keyword evidence="3" id="KW-1185">Reference proteome</keyword>
<name>B3P0N6_DROER</name>
<organism evidence="2 3">
    <name type="scientific">Drosophila erecta</name>
    <name type="common">Fruit fly</name>
    <dbReference type="NCBI Taxonomy" id="7220"/>
    <lineage>
        <taxon>Eukaryota</taxon>
        <taxon>Metazoa</taxon>
        <taxon>Ecdysozoa</taxon>
        <taxon>Arthropoda</taxon>
        <taxon>Hexapoda</taxon>
        <taxon>Insecta</taxon>
        <taxon>Pterygota</taxon>
        <taxon>Neoptera</taxon>
        <taxon>Endopterygota</taxon>
        <taxon>Diptera</taxon>
        <taxon>Brachycera</taxon>
        <taxon>Muscomorpha</taxon>
        <taxon>Ephydroidea</taxon>
        <taxon>Drosophilidae</taxon>
        <taxon>Drosophila</taxon>
        <taxon>Sophophora</taxon>
    </lineage>
</organism>
<proteinExistence type="predicted"/>
<reference evidence="2 3" key="2">
    <citation type="journal article" date="2008" name="Bioinformatics">
        <title>Assembly reconciliation.</title>
        <authorList>
            <person name="Zimin A.V."/>
            <person name="Smith D.R."/>
            <person name="Sutton G."/>
            <person name="Yorke J.A."/>
        </authorList>
    </citation>
    <scope>NUCLEOTIDE SEQUENCE [LARGE SCALE GENOMIC DNA]</scope>
    <source>
        <strain evidence="2 3">TSC#14021-0224.01</strain>
    </source>
</reference>
<evidence type="ECO:0000256" key="1">
    <source>
        <dbReference type="SAM" id="MobiDB-lite"/>
    </source>
</evidence>
<dbReference type="EMBL" id="CH954181">
    <property type="protein sequence ID" value="EDV48862.1"/>
    <property type="molecule type" value="Genomic_DNA"/>
</dbReference>
<dbReference type="Proteomes" id="UP000008711">
    <property type="component" value="Unassembled WGS sequence"/>
</dbReference>
<feature type="compositionally biased region" description="Basic residues" evidence="1">
    <location>
        <begin position="65"/>
        <end position="76"/>
    </location>
</feature>
<dbReference type="OMA" id="NQRYLQF"/>
<gene>
    <name evidence="2" type="primary">Dere\GG21401</name>
    <name evidence="2" type="ORF">Dere_GG21401</name>
</gene>
<protein>
    <submittedName>
        <fullName evidence="2">GG21401</fullName>
    </submittedName>
</protein>
<evidence type="ECO:0000313" key="3">
    <source>
        <dbReference type="Proteomes" id="UP000008711"/>
    </source>
</evidence>
<dbReference type="HOGENOM" id="CLU_2657042_0_0_1"/>
<sequence>MTVSPMPVNWESVRPFALQSDQMNQRYLQFPCRLFMRVHLGMLEMNLDLEMDTEEDDSDGGCRSLPRKHSRSRGAE</sequence>
<accession>B3P0N6</accession>